<dbReference type="GO" id="GO:0071973">
    <property type="term" value="P:bacterial-type flagellum-dependent cell motility"/>
    <property type="evidence" value="ECO:0007669"/>
    <property type="project" value="InterPro"/>
</dbReference>
<dbReference type="GO" id="GO:0003774">
    <property type="term" value="F:cytoskeletal motor activity"/>
    <property type="evidence" value="ECO:0007669"/>
    <property type="project" value="InterPro"/>
</dbReference>
<keyword evidence="6 11" id="KW-1133">Transmembrane helix</keyword>
<dbReference type="GO" id="GO:0005886">
    <property type="term" value="C:plasma membrane"/>
    <property type="evidence" value="ECO:0007669"/>
    <property type="project" value="UniProtKB-SubCell"/>
</dbReference>
<dbReference type="InterPro" id="IPR006182">
    <property type="entry name" value="FliF_N_dom"/>
</dbReference>
<sequence length="541" mass="56492">MERLVSILKSAGPAKLMAAFAVTALVAAALFAIMFRVGAEERSLLYSDLSAKDAAAVTESLTAANVDFQLSPDGSSIFVPRSKVAEARMRLAADGLPGQGSIGYEIFDKQDALGATSFVQNVNKLRALEGELARSIDSLDTVNSARVHLVIPEKALFQTSSEPPTASIVVGLERGSLSEKQINAIRSLVAAAVQGLSPDKVTILDDRGELLAGASIGADASAAAMDDRTTQYEERLRRRLQEIVEGIVGPGAARVQVSADLDFSQVTKTEENFNPDQVAPRSTRTIEEVAADKANDQGVTQAQNVPDGQTPGAAGGQESNSNRTDETVNYEISKSTRTEVISPGKVTRLSVAVAVDGVSTPAAKAGEAPKWAARPDAEMKQISALVASAAGINEERGDKIEVVNVRFARAAADAGSKAPGPFAFDKNDIMRGAEILAMTLVAAALLFFVARPLVKGVFDSSSGGIAGAPTGLPGSNMSLAGGGAVAGLPGGENIVTGDERVDIARIQGSVNANAMKQVAQMVQENPEQTVSVIRAWLQERR</sequence>
<dbReference type="PANTHER" id="PTHR30046">
    <property type="entry name" value="FLAGELLAR M-RING PROTEIN"/>
    <property type="match status" value="1"/>
</dbReference>
<evidence type="ECO:0000259" key="12">
    <source>
        <dbReference type="Pfam" id="PF01514"/>
    </source>
</evidence>
<dbReference type="Proteomes" id="UP000245086">
    <property type="component" value="Unassembled WGS sequence"/>
</dbReference>
<evidence type="ECO:0000313" key="14">
    <source>
        <dbReference type="EMBL" id="GBF58622.1"/>
    </source>
</evidence>
<feature type="domain" description="Flagellar M-ring C-terminal" evidence="13">
    <location>
        <begin position="246"/>
        <end position="407"/>
    </location>
</feature>
<keyword evidence="14" id="KW-0282">Flagellum</keyword>
<protein>
    <recommendedName>
        <fullName evidence="9">Flagellar M-ring protein</fullName>
    </recommendedName>
</protein>
<dbReference type="Pfam" id="PF01514">
    <property type="entry name" value="YscJ_FliF"/>
    <property type="match status" value="1"/>
</dbReference>
<dbReference type="PANTHER" id="PTHR30046:SF0">
    <property type="entry name" value="FLAGELLAR M-RING PROTEIN"/>
    <property type="match status" value="1"/>
</dbReference>
<evidence type="ECO:0000256" key="9">
    <source>
        <dbReference type="PIRNR" id="PIRNR004862"/>
    </source>
</evidence>
<name>A0A2P2EC32_9PROT</name>
<evidence type="ECO:0000256" key="5">
    <source>
        <dbReference type="ARBA" id="ARBA00022692"/>
    </source>
</evidence>
<dbReference type="PRINTS" id="PR01009">
    <property type="entry name" value="FLGMRINGFLIF"/>
</dbReference>
<keyword evidence="4" id="KW-1003">Cell membrane</keyword>
<feature type="domain" description="Flagellar M-ring N-terminal" evidence="12">
    <location>
        <begin position="40"/>
        <end position="212"/>
    </location>
</feature>
<evidence type="ECO:0000256" key="6">
    <source>
        <dbReference type="ARBA" id="ARBA00022989"/>
    </source>
</evidence>
<keyword evidence="15" id="KW-1185">Reference proteome</keyword>
<accession>A0A2P2EC32</accession>
<evidence type="ECO:0000259" key="13">
    <source>
        <dbReference type="Pfam" id="PF08345"/>
    </source>
</evidence>
<reference evidence="14" key="1">
    <citation type="journal article" date="2018" name="Genome Announc.">
        <title>Draft Genome Sequence of "Candidatus Phycosocius bacilliformis," an Alphaproteobacterial Ectosymbiont of the Hydrocarbon-Producing Green Alga Botryococcus braunii.</title>
        <authorList>
            <person name="Tanabe Y."/>
            <person name="Yamaguchi H."/>
            <person name="Watanabe M.M."/>
        </authorList>
    </citation>
    <scope>NUCLEOTIDE SEQUENCE [LARGE SCALE GENOMIC DNA]</scope>
    <source>
        <strain evidence="14">BOTRYCO-2</strain>
    </source>
</reference>
<comment type="subcellular location">
    <subcellularLocation>
        <location evidence="1 9">Bacterial flagellum basal body</location>
    </subcellularLocation>
    <subcellularLocation>
        <location evidence="2">Cell membrane</location>
        <topology evidence="2">Multi-pass membrane protein</topology>
    </subcellularLocation>
</comment>
<evidence type="ECO:0000256" key="3">
    <source>
        <dbReference type="ARBA" id="ARBA00007971"/>
    </source>
</evidence>
<feature type="region of interest" description="Disordered" evidence="10">
    <location>
        <begin position="294"/>
        <end position="327"/>
    </location>
</feature>
<comment type="function">
    <text evidence="9">The M ring may be actively involved in energy transduction.</text>
</comment>
<evidence type="ECO:0000313" key="15">
    <source>
        <dbReference type="Proteomes" id="UP000245086"/>
    </source>
</evidence>
<keyword evidence="8 9" id="KW-0975">Bacterial flagellum</keyword>
<evidence type="ECO:0000256" key="8">
    <source>
        <dbReference type="ARBA" id="ARBA00023143"/>
    </source>
</evidence>
<organism evidence="14 15">
    <name type="scientific">Candidatus Phycosocius bacilliformis</name>
    <dbReference type="NCBI Taxonomy" id="1445552"/>
    <lineage>
        <taxon>Bacteria</taxon>
        <taxon>Pseudomonadati</taxon>
        <taxon>Pseudomonadota</taxon>
        <taxon>Alphaproteobacteria</taxon>
        <taxon>Caulobacterales</taxon>
        <taxon>Caulobacterales incertae sedis</taxon>
        <taxon>Candidatus Phycosocius</taxon>
    </lineage>
</organism>
<evidence type="ECO:0000256" key="1">
    <source>
        <dbReference type="ARBA" id="ARBA00004117"/>
    </source>
</evidence>
<evidence type="ECO:0000256" key="7">
    <source>
        <dbReference type="ARBA" id="ARBA00023136"/>
    </source>
</evidence>
<dbReference type="PIRSF" id="PIRSF004862">
    <property type="entry name" value="FliF"/>
    <property type="match status" value="1"/>
</dbReference>
<dbReference type="AlphaFoldDB" id="A0A2P2EC32"/>
<dbReference type="OrthoDB" id="9807026at2"/>
<dbReference type="Gene3D" id="3.30.300.30">
    <property type="match status" value="1"/>
</dbReference>
<dbReference type="Pfam" id="PF08345">
    <property type="entry name" value="YscJ_FliF_C"/>
    <property type="match status" value="1"/>
</dbReference>
<keyword evidence="5 11" id="KW-0812">Transmembrane</keyword>
<keyword evidence="14" id="KW-0966">Cell projection</keyword>
<evidence type="ECO:0000256" key="4">
    <source>
        <dbReference type="ARBA" id="ARBA00022475"/>
    </source>
</evidence>
<dbReference type="InterPro" id="IPR043427">
    <property type="entry name" value="YscJ/FliF"/>
</dbReference>
<evidence type="ECO:0000256" key="2">
    <source>
        <dbReference type="ARBA" id="ARBA00004651"/>
    </source>
</evidence>
<evidence type="ECO:0000256" key="10">
    <source>
        <dbReference type="SAM" id="MobiDB-lite"/>
    </source>
</evidence>
<gene>
    <name evidence="14" type="primary">fliF</name>
    <name evidence="14" type="ORF">PbB2_02310</name>
</gene>
<feature type="transmembrane region" description="Helical" evidence="11">
    <location>
        <begin position="16"/>
        <end position="35"/>
    </location>
</feature>
<keyword evidence="14" id="KW-0969">Cilium</keyword>
<dbReference type="EMBL" id="BFBR01000007">
    <property type="protein sequence ID" value="GBF58622.1"/>
    <property type="molecule type" value="Genomic_DNA"/>
</dbReference>
<proteinExistence type="inferred from homology"/>
<comment type="similarity">
    <text evidence="3 9">Belongs to the FliF family.</text>
</comment>
<evidence type="ECO:0000256" key="11">
    <source>
        <dbReference type="SAM" id="Phobius"/>
    </source>
</evidence>
<dbReference type="NCBIfam" id="TIGR00206">
    <property type="entry name" value="fliF"/>
    <property type="match status" value="1"/>
</dbReference>
<dbReference type="InterPro" id="IPR045851">
    <property type="entry name" value="AMP-bd_C_sf"/>
</dbReference>
<dbReference type="InterPro" id="IPR013556">
    <property type="entry name" value="Flag_M-ring_C"/>
</dbReference>
<comment type="caution">
    <text evidence="14">The sequence shown here is derived from an EMBL/GenBank/DDBJ whole genome shotgun (WGS) entry which is preliminary data.</text>
</comment>
<dbReference type="InterPro" id="IPR000067">
    <property type="entry name" value="FlgMring_FliF"/>
</dbReference>
<dbReference type="GO" id="GO:0009431">
    <property type="term" value="C:bacterial-type flagellum basal body, MS ring"/>
    <property type="evidence" value="ECO:0007669"/>
    <property type="project" value="InterPro"/>
</dbReference>
<feature type="compositionally biased region" description="Polar residues" evidence="10">
    <location>
        <begin position="297"/>
        <end position="307"/>
    </location>
</feature>
<keyword evidence="7 11" id="KW-0472">Membrane</keyword>